<reference evidence="2 3" key="1">
    <citation type="submission" date="2015-12" db="EMBL/GenBank/DDBJ databases">
        <title>Diversity of Burkholderia near neighbor genomes.</title>
        <authorList>
            <person name="Sahl J."/>
            <person name="Wagner D."/>
            <person name="Keim P."/>
        </authorList>
    </citation>
    <scope>NUCLEOTIDE SEQUENCE [LARGE SCALE GENOMIC DNA]</scope>
    <source>
        <strain evidence="2 3">BDU6</strain>
    </source>
</reference>
<protein>
    <submittedName>
        <fullName evidence="2">JEMB protein</fullName>
    </submittedName>
</protein>
<proteinExistence type="predicted"/>
<dbReference type="KEGG" id="buu:WS70_28460"/>
<dbReference type="InterPro" id="IPR007138">
    <property type="entry name" value="ABM_dom"/>
</dbReference>
<dbReference type="Pfam" id="PF03992">
    <property type="entry name" value="ABM"/>
    <property type="match status" value="1"/>
</dbReference>
<dbReference type="EMBL" id="CP013387">
    <property type="protein sequence ID" value="AOJ05589.1"/>
    <property type="molecule type" value="Genomic_DNA"/>
</dbReference>
<gene>
    <name evidence="2" type="ORF">WS70_28460</name>
</gene>
<accession>A0A1B4FPN7</accession>
<dbReference type="InterPro" id="IPR052936">
    <property type="entry name" value="Jasmonate_Hydroxylase-like"/>
</dbReference>
<organism evidence="2 3">
    <name type="scientific">Burkholderia mayonis</name>
    <dbReference type="NCBI Taxonomy" id="1385591"/>
    <lineage>
        <taxon>Bacteria</taxon>
        <taxon>Pseudomonadati</taxon>
        <taxon>Pseudomonadota</taxon>
        <taxon>Betaproteobacteria</taxon>
        <taxon>Burkholderiales</taxon>
        <taxon>Burkholderiaceae</taxon>
        <taxon>Burkholderia</taxon>
        <taxon>pseudomallei group</taxon>
    </lineage>
</organism>
<evidence type="ECO:0000313" key="2">
    <source>
        <dbReference type="EMBL" id="AOJ05589.1"/>
    </source>
</evidence>
<dbReference type="InterPro" id="IPR011008">
    <property type="entry name" value="Dimeric_a/b-barrel"/>
</dbReference>
<dbReference type="AlphaFoldDB" id="A0A1B4FPN7"/>
<evidence type="ECO:0000259" key="1">
    <source>
        <dbReference type="Pfam" id="PF03992"/>
    </source>
</evidence>
<dbReference type="PANTHER" id="PTHR37811">
    <property type="entry name" value="BLL5343 PROTEIN"/>
    <property type="match status" value="1"/>
</dbReference>
<dbReference type="PANTHER" id="PTHR37811:SF2">
    <property type="entry name" value="ABM DOMAIN-CONTAINING PROTEIN"/>
    <property type="match status" value="1"/>
</dbReference>
<name>A0A1B4FPN7_9BURK</name>
<feature type="domain" description="ABM" evidence="1">
    <location>
        <begin position="11"/>
        <end position="81"/>
    </location>
</feature>
<evidence type="ECO:0000313" key="3">
    <source>
        <dbReference type="Proteomes" id="UP000062519"/>
    </source>
</evidence>
<dbReference type="Gene3D" id="3.30.70.100">
    <property type="match status" value="1"/>
</dbReference>
<sequence>MSIAKTGTAPYYAVIFTSVRTEEDNGHQKMADAMFELAAKQPGYLGVESAGEDFGITVSYWESLEAIAAWKENVAHVAAQRLGRDAWYSMYKTRVCRVERDYVYEASQNCCE</sequence>
<dbReference type="Proteomes" id="UP000062519">
    <property type="component" value="Chromosome 2"/>
</dbReference>
<keyword evidence="3" id="KW-1185">Reference proteome</keyword>
<dbReference type="RefSeq" id="WP_059473882.1">
    <property type="nucleotide sequence ID" value="NZ_CP013387.1"/>
</dbReference>
<dbReference type="SUPFAM" id="SSF54909">
    <property type="entry name" value="Dimeric alpha+beta barrel"/>
    <property type="match status" value="1"/>
</dbReference>